<dbReference type="RefSeq" id="WP_343961045.1">
    <property type="nucleotide sequence ID" value="NZ_BAAAKZ010000010.1"/>
</dbReference>
<comment type="caution">
    <text evidence="7">The sequence shown here is derived from an EMBL/GenBank/DDBJ whole genome shotgun (WGS) entry which is preliminary data.</text>
</comment>
<keyword evidence="5" id="KW-0067">ATP-binding</keyword>
<evidence type="ECO:0000256" key="3">
    <source>
        <dbReference type="ARBA" id="ARBA00022741"/>
    </source>
</evidence>
<proteinExistence type="inferred from homology"/>
<evidence type="ECO:0000256" key="2">
    <source>
        <dbReference type="ARBA" id="ARBA00022679"/>
    </source>
</evidence>
<reference evidence="8" key="1">
    <citation type="journal article" date="2019" name="Int. J. Syst. Evol. Microbiol.">
        <title>The Global Catalogue of Microorganisms (GCM) 10K type strain sequencing project: providing services to taxonomists for standard genome sequencing and annotation.</title>
        <authorList>
            <consortium name="The Broad Institute Genomics Platform"/>
            <consortium name="The Broad Institute Genome Sequencing Center for Infectious Disease"/>
            <person name="Wu L."/>
            <person name="Ma J."/>
        </authorList>
    </citation>
    <scope>NUCLEOTIDE SEQUENCE [LARGE SCALE GENOMIC DNA]</scope>
    <source>
        <strain evidence="8">CCUG 50213</strain>
    </source>
</reference>
<sequence>MSEQHTEPSAGHIGERVLVVGEALIDVVVHPDGSREGVAGGSPANVALGLARLGARPDFLSHIGQDADGEHILTRLRASGVRVLPETVGAARTPTAEVTLDSGGHASYRFEVSWELPETANIDLGAALHVGSYSAFMEPGAARVSELALRAHAFGVPVSFDPNIRPALIGARADVRARFERIARVSTVVKLSDEDARWLFPGETLEATIARVSALGPALVAVTRGGDGALLASRAETVPVEPPAVNVVDTIGAGDSFMAALVAESLARYGMSATELAGLGAGGLTALGEVCVAAAAITVGRRGAELPTRAELRAGAE</sequence>
<evidence type="ECO:0000259" key="6">
    <source>
        <dbReference type="Pfam" id="PF00294"/>
    </source>
</evidence>
<dbReference type="InterPro" id="IPR050306">
    <property type="entry name" value="PfkB_Carbo_kinase"/>
</dbReference>
<gene>
    <name evidence="7" type="ORF">ACFQ3U_10360</name>
</gene>
<protein>
    <submittedName>
        <fullName evidence="7">Carbohydrate kinase</fullName>
        <ecNumber evidence="7">2.7.1.-</ecNumber>
    </submittedName>
</protein>
<dbReference type="InterPro" id="IPR029056">
    <property type="entry name" value="Ribokinase-like"/>
</dbReference>
<dbReference type="InterPro" id="IPR011611">
    <property type="entry name" value="PfkB_dom"/>
</dbReference>
<keyword evidence="2 7" id="KW-0808">Transferase</keyword>
<evidence type="ECO:0000256" key="4">
    <source>
        <dbReference type="ARBA" id="ARBA00022777"/>
    </source>
</evidence>
<evidence type="ECO:0000256" key="5">
    <source>
        <dbReference type="ARBA" id="ARBA00022840"/>
    </source>
</evidence>
<dbReference type="PANTHER" id="PTHR43085:SF1">
    <property type="entry name" value="PSEUDOURIDINE KINASE-RELATED"/>
    <property type="match status" value="1"/>
</dbReference>
<feature type="domain" description="Carbohydrate kinase PfkB" evidence="6">
    <location>
        <begin position="16"/>
        <end position="307"/>
    </location>
</feature>
<dbReference type="GO" id="GO:0016301">
    <property type="term" value="F:kinase activity"/>
    <property type="evidence" value="ECO:0007669"/>
    <property type="project" value="UniProtKB-KW"/>
</dbReference>
<accession>A0ABW3TS18</accession>
<keyword evidence="3" id="KW-0547">Nucleotide-binding</keyword>
<evidence type="ECO:0000256" key="1">
    <source>
        <dbReference type="ARBA" id="ARBA00010688"/>
    </source>
</evidence>
<name>A0ABW3TS18_9MICO</name>
<comment type="similarity">
    <text evidence="1">Belongs to the carbohydrate kinase PfkB family.</text>
</comment>
<dbReference type="EC" id="2.7.1.-" evidence="7"/>
<dbReference type="PROSITE" id="PS00583">
    <property type="entry name" value="PFKB_KINASES_1"/>
    <property type="match status" value="1"/>
</dbReference>
<keyword evidence="8" id="KW-1185">Reference proteome</keyword>
<dbReference type="EMBL" id="JBHTLY010000004">
    <property type="protein sequence ID" value="MFD1202293.1"/>
    <property type="molecule type" value="Genomic_DNA"/>
</dbReference>
<dbReference type="Gene3D" id="3.40.1190.20">
    <property type="match status" value="1"/>
</dbReference>
<dbReference type="Proteomes" id="UP001597181">
    <property type="component" value="Unassembled WGS sequence"/>
</dbReference>
<dbReference type="CDD" id="cd01167">
    <property type="entry name" value="bac_FRK"/>
    <property type="match status" value="1"/>
</dbReference>
<dbReference type="PANTHER" id="PTHR43085">
    <property type="entry name" value="HEXOKINASE FAMILY MEMBER"/>
    <property type="match status" value="1"/>
</dbReference>
<evidence type="ECO:0000313" key="8">
    <source>
        <dbReference type="Proteomes" id="UP001597181"/>
    </source>
</evidence>
<dbReference type="Pfam" id="PF00294">
    <property type="entry name" value="PfkB"/>
    <property type="match status" value="1"/>
</dbReference>
<dbReference type="SUPFAM" id="SSF53613">
    <property type="entry name" value="Ribokinase-like"/>
    <property type="match status" value="1"/>
</dbReference>
<keyword evidence="4 7" id="KW-0418">Kinase</keyword>
<dbReference type="PROSITE" id="PS00584">
    <property type="entry name" value="PFKB_KINASES_2"/>
    <property type="match status" value="1"/>
</dbReference>
<organism evidence="7 8">
    <name type="scientific">Leucobacter albus</name>
    <dbReference type="NCBI Taxonomy" id="272210"/>
    <lineage>
        <taxon>Bacteria</taxon>
        <taxon>Bacillati</taxon>
        <taxon>Actinomycetota</taxon>
        <taxon>Actinomycetes</taxon>
        <taxon>Micrococcales</taxon>
        <taxon>Microbacteriaceae</taxon>
        <taxon>Leucobacter</taxon>
    </lineage>
</organism>
<evidence type="ECO:0000313" key="7">
    <source>
        <dbReference type="EMBL" id="MFD1202293.1"/>
    </source>
</evidence>
<dbReference type="InterPro" id="IPR002173">
    <property type="entry name" value="Carboh/pur_kinase_PfkB_CS"/>
</dbReference>